<organism evidence="6 7">
    <name type="scientific">Anditalea andensis</name>
    <dbReference type="NCBI Taxonomy" id="1048983"/>
    <lineage>
        <taxon>Bacteria</taxon>
        <taxon>Pseudomonadati</taxon>
        <taxon>Bacteroidota</taxon>
        <taxon>Cytophagia</taxon>
        <taxon>Cytophagales</taxon>
        <taxon>Cytophagaceae</taxon>
        <taxon>Anditalea</taxon>
    </lineage>
</organism>
<dbReference type="Proteomes" id="UP000027821">
    <property type="component" value="Unassembled WGS sequence"/>
</dbReference>
<keyword evidence="2 5" id="KW-0689">Ribosomal protein</keyword>
<dbReference type="STRING" id="1048983.EL17_04990"/>
<dbReference type="PROSITE" id="PS00579">
    <property type="entry name" value="RIBOSOMAL_L29"/>
    <property type="match status" value="1"/>
</dbReference>
<reference evidence="6 7" key="1">
    <citation type="submission" date="2014-04" db="EMBL/GenBank/DDBJ databases">
        <title>Characterization and application of a salt tolerant electro-active bacterium.</title>
        <authorList>
            <person name="Yang L."/>
            <person name="Wei S."/>
            <person name="Tay Q.X.M."/>
        </authorList>
    </citation>
    <scope>NUCLEOTIDE SEQUENCE [LARGE SCALE GENOMIC DNA]</scope>
    <source>
        <strain evidence="6 7">LY1</strain>
    </source>
</reference>
<dbReference type="NCBIfam" id="TIGR00012">
    <property type="entry name" value="L29"/>
    <property type="match status" value="1"/>
</dbReference>
<dbReference type="InterPro" id="IPR036049">
    <property type="entry name" value="Ribosomal_uL29_sf"/>
</dbReference>
<dbReference type="AlphaFoldDB" id="A0A074L1J4"/>
<comment type="caution">
    <text evidence="6">The sequence shown here is derived from an EMBL/GenBank/DDBJ whole genome shotgun (WGS) entry which is preliminary data.</text>
</comment>
<dbReference type="SUPFAM" id="SSF46561">
    <property type="entry name" value="Ribosomal protein L29 (L29p)"/>
    <property type="match status" value="1"/>
</dbReference>
<dbReference type="OrthoDB" id="5296761at2"/>
<dbReference type="HAMAP" id="MF_00374">
    <property type="entry name" value="Ribosomal_uL29"/>
    <property type="match status" value="1"/>
</dbReference>
<evidence type="ECO:0000256" key="5">
    <source>
        <dbReference type="HAMAP-Rule" id="MF_00374"/>
    </source>
</evidence>
<evidence type="ECO:0000313" key="7">
    <source>
        <dbReference type="Proteomes" id="UP000027821"/>
    </source>
</evidence>
<protein>
    <recommendedName>
        <fullName evidence="4 5">Large ribosomal subunit protein uL29</fullName>
    </recommendedName>
</protein>
<sequence>MKNSEIKSLSESEITERIVAEQESLTKLNFAHAISPIENPNKIRETKKLIARLKTSLRAKQLAK</sequence>
<dbReference type="CDD" id="cd00427">
    <property type="entry name" value="Ribosomal_L29_HIP"/>
    <property type="match status" value="1"/>
</dbReference>
<comment type="similarity">
    <text evidence="1 5">Belongs to the universal ribosomal protein uL29 family.</text>
</comment>
<dbReference type="eggNOG" id="COG0255">
    <property type="taxonomic scope" value="Bacteria"/>
</dbReference>
<accession>A0A074L1J4</accession>
<dbReference type="GO" id="GO:0005840">
    <property type="term" value="C:ribosome"/>
    <property type="evidence" value="ECO:0007669"/>
    <property type="project" value="UniProtKB-KW"/>
</dbReference>
<dbReference type="InterPro" id="IPR001854">
    <property type="entry name" value="Ribosomal_uL29"/>
</dbReference>
<keyword evidence="3 5" id="KW-0687">Ribonucleoprotein</keyword>
<dbReference type="EMBL" id="JMIH01000014">
    <property type="protein sequence ID" value="KEO75034.1"/>
    <property type="molecule type" value="Genomic_DNA"/>
</dbReference>
<dbReference type="GO" id="GO:1990904">
    <property type="term" value="C:ribonucleoprotein complex"/>
    <property type="evidence" value="ECO:0007669"/>
    <property type="project" value="UniProtKB-KW"/>
</dbReference>
<name>A0A074L1J4_9BACT</name>
<dbReference type="InterPro" id="IPR018254">
    <property type="entry name" value="Ribosomal_uL29_CS"/>
</dbReference>
<evidence type="ECO:0000256" key="1">
    <source>
        <dbReference type="ARBA" id="ARBA00009254"/>
    </source>
</evidence>
<evidence type="ECO:0000313" key="6">
    <source>
        <dbReference type="EMBL" id="KEO75034.1"/>
    </source>
</evidence>
<evidence type="ECO:0000256" key="3">
    <source>
        <dbReference type="ARBA" id="ARBA00023274"/>
    </source>
</evidence>
<dbReference type="Gene3D" id="1.10.287.310">
    <property type="match status" value="1"/>
</dbReference>
<dbReference type="RefSeq" id="WP_035071504.1">
    <property type="nucleotide sequence ID" value="NZ_JMIH01000014.1"/>
</dbReference>
<evidence type="ECO:0000256" key="2">
    <source>
        <dbReference type="ARBA" id="ARBA00022980"/>
    </source>
</evidence>
<dbReference type="Pfam" id="PF00831">
    <property type="entry name" value="Ribosomal_L29"/>
    <property type="match status" value="1"/>
</dbReference>
<proteinExistence type="inferred from homology"/>
<gene>
    <name evidence="5" type="primary">rpmC</name>
    <name evidence="6" type="ORF">EL17_04990</name>
</gene>
<evidence type="ECO:0000256" key="4">
    <source>
        <dbReference type="ARBA" id="ARBA00035204"/>
    </source>
</evidence>
<dbReference type="GO" id="GO:0003735">
    <property type="term" value="F:structural constituent of ribosome"/>
    <property type="evidence" value="ECO:0007669"/>
    <property type="project" value="InterPro"/>
</dbReference>
<keyword evidence="7" id="KW-1185">Reference proteome</keyword>
<dbReference type="GO" id="GO:0006412">
    <property type="term" value="P:translation"/>
    <property type="evidence" value="ECO:0007669"/>
    <property type="project" value="UniProtKB-UniRule"/>
</dbReference>